<evidence type="ECO:0000256" key="3">
    <source>
        <dbReference type="ARBA" id="ARBA00022741"/>
    </source>
</evidence>
<keyword evidence="5" id="KW-0347">Helicase</keyword>
<evidence type="ECO:0000256" key="6">
    <source>
        <dbReference type="ARBA" id="ARBA00022840"/>
    </source>
</evidence>
<evidence type="ECO:0000259" key="8">
    <source>
        <dbReference type="Pfam" id="PF00270"/>
    </source>
</evidence>
<reference evidence="9 10" key="1">
    <citation type="journal article" date="2024" name="BMC Genomics">
        <title>Genome assembly of redclaw crayfish (Cherax quadricarinatus) provides insights into its immune adaptation and hypoxia tolerance.</title>
        <authorList>
            <person name="Liu Z."/>
            <person name="Zheng J."/>
            <person name="Li H."/>
            <person name="Fang K."/>
            <person name="Wang S."/>
            <person name="He J."/>
            <person name="Zhou D."/>
            <person name="Weng S."/>
            <person name="Chi M."/>
            <person name="Gu Z."/>
            <person name="He J."/>
            <person name="Li F."/>
            <person name="Wang M."/>
        </authorList>
    </citation>
    <scope>NUCLEOTIDE SEQUENCE [LARGE SCALE GENOMIC DNA]</scope>
    <source>
        <strain evidence="9">ZL_2023a</strain>
    </source>
</reference>
<evidence type="ECO:0000256" key="2">
    <source>
        <dbReference type="ARBA" id="ARBA00022737"/>
    </source>
</evidence>
<evidence type="ECO:0000256" key="5">
    <source>
        <dbReference type="ARBA" id="ARBA00022806"/>
    </source>
</evidence>
<gene>
    <name evidence="9" type="ORF">OTU49_007528</name>
</gene>
<dbReference type="Pfam" id="PF00270">
    <property type="entry name" value="DEAD"/>
    <property type="match status" value="1"/>
</dbReference>
<accession>A0AAW0WUI6</accession>
<name>A0AAW0WUI6_CHEQU</name>
<dbReference type="PANTHER" id="PTHR22655:SF2">
    <property type="entry name" value="ATP-DEPENDENT RNA HELICASE TDRD12-RELATED"/>
    <property type="match status" value="1"/>
</dbReference>
<keyword evidence="2" id="KW-0677">Repeat</keyword>
<comment type="catalytic activity">
    <reaction evidence="7">
        <text>ATP + H2O = ADP + phosphate + H(+)</text>
        <dbReference type="Rhea" id="RHEA:13065"/>
        <dbReference type="ChEBI" id="CHEBI:15377"/>
        <dbReference type="ChEBI" id="CHEBI:15378"/>
        <dbReference type="ChEBI" id="CHEBI:30616"/>
        <dbReference type="ChEBI" id="CHEBI:43474"/>
        <dbReference type="ChEBI" id="CHEBI:456216"/>
        <dbReference type="EC" id="3.6.4.13"/>
    </reaction>
</comment>
<dbReference type="InterPro" id="IPR011545">
    <property type="entry name" value="DEAD/DEAH_box_helicase_dom"/>
</dbReference>
<evidence type="ECO:0000256" key="7">
    <source>
        <dbReference type="ARBA" id="ARBA00047984"/>
    </source>
</evidence>
<dbReference type="SUPFAM" id="SSF52540">
    <property type="entry name" value="P-loop containing nucleoside triphosphate hydrolases"/>
    <property type="match status" value="1"/>
</dbReference>
<reference evidence="9" key="2">
    <citation type="submission" date="2024-01" db="EMBL/GenBank/DDBJ databases">
        <authorList>
            <person name="He J."/>
            <person name="Wang M."/>
            <person name="Zheng J."/>
            <person name="Liu Z."/>
        </authorList>
    </citation>
    <scope>NUCLEOTIDE SEQUENCE</scope>
    <source>
        <strain evidence="9">ZL_2023a</strain>
        <tissue evidence="9">Muscle</tissue>
    </source>
</reference>
<keyword evidence="4" id="KW-0378">Hydrolase</keyword>
<keyword evidence="10" id="KW-1185">Reference proteome</keyword>
<dbReference type="GO" id="GO:0003676">
    <property type="term" value="F:nucleic acid binding"/>
    <property type="evidence" value="ECO:0007669"/>
    <property type="project" value="InterPro"/>
</dbReference>
<dbReference type="PANTHER" id="PTHR22655">
    <property type="entry name" value="ATP-DEPENDENT RNA HELICASE TDRD12-RELATED"/>
    <property type="match status" value="1"/>
</dbReference>
<keyword evidence="3" id="KW-0547">Nucleotide-binding</keyword>
<protein>
    <recommendedName>
        <fullName evidence="1">RNA helicase</fullName>
        <ecNumber evidence="1">3.6.4.13</ecNumber>
    </recommendedName>
</protein>
<evidence type="ECO:0000256" key="1">
    <source>
        <dbReference type="ARBA" id="ARBA00012552"/>
    </source>
</evidence>
<evidence type="ECO:0000313" key="10">
    <source>
        <dbReference type="Proteomes" id="UP001445076"/>
    </source>
</evidence>
<dbReference type="GO" id="GO:0016787">
    <property type="term" value="F:hydrolase activity"/>
    <property type="evidence" value="ECO:0007669"/>
    <property type="project" value="UniProtKB-KW"/>
</dbReference>
<dbReference type="GO" id="GO:0042078">
    <property type="term" value="P:germ-line stem cell division"/>
    <property type="evidence" value="ECO:0007669"/>
    <property type="project" value="TreeGrafter"/>
</dbReference>
<keyword evidence="6" id="KW-0067">ATP-binding</keyword>
<evidence type="ECO:0000256" key="4">
    <source>
        <dbReference type="ARBA" id="ARBA00022801"/>
    </source>
</evidence>
<dbReference type="GO" id="GO:0003724">
    <property type="term" value="F:RNA helicase activity"/>
    <property type="evidence" value="ECO:0007669"/>
    <property type="project" value="UniProtKB-EC"/>
</dbReference>
<dbReference type="GO" id="GO:0005524">
    <property type="term" value="F:ATP binding"/>
    <property type="evidence" value="ECO:0007669"/>
    <property type="project" value="UniProtKB-KW"/>
</dbReference>
<dbReference type="EMBL" id="JARKIK010000061">
    <property type="protein sequence ID" value="KAK8731298.1"/>
    <property type="molecule type" value="Genomic_DNA"/>
</dbReference>
<organism evidence="9 10">
    <name type="scientific">Cherax quadricarinatus</name>
    <name type="common">Australian red claw crayfish</name>
    <dbReference type="NCBI Taxonomy" id="27406"/>
    <lineage>
        <taxon>Eukaryota</taxon>
        <taxon>Metazoa</taxon>
        <taxon>Ecdysozoa</taxon>
        <taxon>Arthropoda</taxon>
        <taxon>Crustacea</taxon>
        <taxon>Multicrustacea</taxon>
        <taxon>Malacostraca</taxon>
        <taxon>Eumalacostraca</taxon>
        <taxon>Eucarida</taxon>
        <taxon>Decapoda</taxon>
        <taxon>Pleocyemata</taxon>
        <taxon>Astacidea</taxon>
        <taxon>Parastacoidea</taxon>
        <taxon>Parastacidae</taxon>
        <taxon>Cherax</taxon>
    </lineage>
</organism>
<feature type="non-terminal residue" evidence="9">
    <location>
        <position position="577"/>
    </location>
</feature>
<comment type="caution">
    <text evidence="9">The sequence shown here is derived from an EMBL/GenBank/DDBJ whole genome shotgun (WGS) entry which is preliminary data.</text>
</comment>
<sequence length="577" mass="64775">MKEANKKETDILHWVSARLMATLQNSHHIRHKELGISVEDISSISERSENQAYRHTYSKQKPLYNSTEMSIFSGSSVVCTDSSHNTEEIKRIGMQETHCQNENSKETQNKEVDKEHQMLDTSFMSDIQDVCTSEFADKLEEKEFSQMKQSPNLDTLNIAKLFRVFAAGDSPLVNEDILVNESMMTAILNCHIVRVLNYEDMRPTRLQAYTWPVIARGSSAVIIGGRSSGKTLGYIVSLISTILDTWKHISHRLAPGIGAAMVVVCHNWQSVKLAAQYIVSLLPAGSSLKVRTAWGGRGHNQAKMIKIQLVGGCDILVTTAPCLIRLLTGTSVTEARERDSESDTPVTSLARCCHLVIDDADSILEYFAADIKQLLILWAKGRKEHGRKDLEQQIVLVGSRWTPLFGSLTHTLMSTVDPTIIISSPSEAAICTRVVSHLHLVLDEEDSLQEVVELVQNLYNLKKNLVFVSSDIVGEKLKAMLEAAAIYSVNIPSSIIMWNLRNLVHLWHMTQAITMIVCRGVEHHLFKKDLANADNIFHTYISAPVSSFFYRYSFMIEKFSIDLKQNSPNCESHVFVT</sequence>
<dbReference type="EC" id="3.6.4.13" evidence="1"/>
<feature type="domain" description="DEAD/DEAH-box helicase" evidence="8">
    <location>
        <begin position="204"/>
        <end position="377"/>
    </location>
</feature>
<proteinExistence type="predicted"/>
<dbReference type="EMBL" id="JARKIK010000061">
    <property type="protein sequence ID" value="KAK8731297.1"/>
    <property type="molecule type" value="Genomic_DNA"/>
</dbReference>
<dbReference type="Proteomes" id="UP001445076">
    <property type="component" value="Unassembled WGS sequence"/>
</dbReference>
<evidence type="ECO:0000313" key="9">
    <source>
        <dbReference type="EMBL" id="KAK8731298.1"/>
    </source>
</evidence>
<dbReference type="AlphaFoldDB" id="A0AAW0WUI6"/>
<dbReference type="InterPro" id="IPR027417">
    <property type="entry name" value="P-loop_NTPase"/>
</dbReference>
<dbReference type="Gene3D" id="3.40.50.300">
    <property type="entry name" value="P-loop containing nucleotide triphosphate hydrolases"/>
    <property type="match status" value="1"/>
</dbReference>